<accession>A0A1I1GYC0</accession>
<dbReference type="Pfam" id="PF07883">
    <property type="entry name" value="Cupin_2"/>
    <property type="match status" value="1"/>
</dbReference>
<gene>
    <name evidence="2" type="ORF">SAMN04487968_104122</name>
</gene>
<dbReference type="InterPro" id="IPR011051">
    <property type="entry name" value="RmlC_Cupin_sf"/>
</dbReference>
<proteinExistence type="predicted"/>
<dbReference type="InterPro" id="IPR013096">
    <property type="entry name" value="Cupin_2"/>
</dbReference>
<organism evidence="2 3">
    <name type="scientific">Nocardioides terrae</name>
    <dbReference type="NCBI Taxonomy" id="574651"/>
    <lineage>
        <taxon>Bacteria</taxon>
        <taxon>Bacillati</taxon>
        <taxon>Actinomycetota</taxon>
        <taxon>Actinomycetes</taxon>
        <taxon>Propionibacteriales</taxon>
        <taxon>Nocardioidaceae</taxon>
        <taxon>Nocardioides</taxon>
    </lineage>
</organism>
<sequence>MTHLKSSEARTFHMHGVSFHSYAASASGASRLAGWRVEFEPHVPGQAHTMTEEEVLYVLSGELDVEVGADRFTARAGDAILVPAGAGFRVSNTTDRPSQAWATSLIGMRAVMLPGEQEIAPPWAG</sequence>
<dbReference type="OrthoDB" id="9791637at2"/>
<dbReference type="Proteomes" id="UP000198832">
    <property type="component" value="Unassembled WGS sequence"/>
</dbReference>
<dbReference type="EMBL" id="FOLB01000004">
    <property type="protein sequence ID" value="SFC16807.1"/>
    <property type="molecule type" value="Genomic_DNA"/>
</dbReference>
<keyword evidence="3" id="KW-1185">Reference proteome</keyword>
<name>A0A1I1GYC0_9ACTN</name>
<reference evidence="2 3" key="1">
    <citation type="submission" date="2016-10" db="EMBL/GenBank/DDBJ databases">
        <authorList>
            <person name="de Groot N.N."/>
        </authorList>
    </citation>
    <scope>NUCLEOTIDE SEQUENCE [LARGE SCALE GENOMIC DNA]</scope>
    <source>
        <strain evidence="2 3">CGMCC 1.7056</strain>
    </source>
</reference>
<feature type="domain" description="Cupin type-2" evidence="1">
    <location>
        <begin position="36"/>
        <end position="98"/>
    </location>
</feature>
<dbReference type="SUPFAM" id="SSF51182">
    <property type="entry name" value="RmlC-like cupins"/>
    <property type="match status" value="1"/>
</dbReference>
<dbReference type="STRING" id="574651.SAMN04487968_104122"/>
<dbReference type="Gene3D" id="2.60.120.10">
    <property type="entry name" value="Jelly Rolls"/>
    <property type="match status" value="1"/>
</dbReference>
<evidence type="ECO:0000259" key="1">
    <source>
        <dbReference type="Pfam" id="PF07883"/>
    </source>
</evidence>
<dbReference type="RefSeq" id="WP_091121829.1">
    <property type="nucleotide sequence ID" value="NZ_FOLB01000004.1"/>
</dbReference>
<evidence type="ECO:0000313" key="2">
    <source>
        <dbReference type="EMBL" id="SFC16807.1"/>
    </source>
</evidence>
<dbReference type="AlphaFoldDB" id="A0A1I1GYC0"/>
<protein>
    <submittedName>
        <fullName evidence="2">Cupin domain-containing protein</fullName>
    </submittedName>
</protein>
<evidence type="ECO:0000313" key="3">
    <source>
        <dbReference type="Proteomes" id="UP000198832"/>
    </source>
</evidence>
<dbReference type="InterPro" id="IPR014710">
    <property type="entry name" value="RmlC-like_jellyroll"/>
</dbReference>